<evidence type="ECO:0000256" key="1">
    <source>
        <dbReference type="SAM" id="SignalP"/>
    </source>
</evidence>
<comment type="caution">
    <text evidence="2">The sequence shown here is derived from an EMBL/GenBank/DDBJ whole genome shotgun (WGS) entry which is preliminary data.</text>
</comment>
<feature type="chain" id="PRO_5047454038" description="Lipoprotein" evidence="1">
    <location>
        <begin position="25"/>
        <end position="239"/>
    </location>
</feature>
<accession>A0ABU0SZS8</accession>
<dbReference type="EMBL" id="JAUSZI010000002">
    <property type="protein sequence ID" value="MDQ1029058.1"/>
    <property type="molecule type" value="Genomic_DNA"/>
</dbReference>
<evidence type="ECO:0000313" key="2">
    <source>
        <dbReference type="EMBL" id="MDQ1029058.1"/>
    </source>
</evidence>
<proteinExistence type="predicted"/>
<evidence type="ECO:0008006" key="4">
    <source>
        <dbReference type="Google" id="ProtNLM"/>
    </source>
</evidence>
<reference evidence="2 3" key="1">
    <citation type="submission" date="2023-07" db="EMBL/GenBank/DDBJ databases">
        <title>Comparative genomics of wheat-associated soil bacteria to identify genetic determinants of phenazine resistance.</title>
        <authorList>
            <person name="Mouncey N."/>
        </authorList>
    </citation>
    <scope>NUCLEOTIDE SEQUENCE [LARGE SCALE GENOMIC DNA]</scope>
    <source>
        <strain evidence="2 3">V2I4</strain>
    </source>
</reference>
<keyword evidence="1" id="KW-0732">Signal</keyword>
<keyword evidence="3" id="KW-1185">Reference proteome</keyword>
<dbReference type="Proteomes" id="UP001230328">
    <property type="component" value="Unassembled WGS sequence"/>
</dbReference>
<protein>
    <recommendedName>
        <fullName evidence="4">Lipoprotein</fullName>
    </recommendedName>
</protein>
<feature type="signal peptide" evidence="1">
    <location>
        <begin position="1"/>
        <end position="24"/>
    </location>
</feature>
<sequence length="239" mass="25820">MYARVPRFIPVMLILAAGTLTTVACSSSTDARQVGGAEKSTESAEAFLVPLTKAQLRALTFKEGEVSQVREGGIALQDFDTKSGRPSFPPVSDPSCNAMVDIRIGENASVVVSQLFDWEGDIYAGSSIIASYEQGEARKAFAELEQALGACHSYSGEHLAGKFKAAVKVGKALNVGDEAVRFREIIPTKDLGDRDEQFTVVRSGNVIVAFQRMNIGGSSSFPDDLINKQVERLREAQRK</sequence>
<evidence type="ECO:0000313" key="3">
    <source>
        <dbReference type="Proteomes" id="UP001230328"/>
    </source>
</evidence>
<name>A0ABU0SZS8_9ACTN</name>
<organism evidence="2 3">
    <name type="scientific">Streptomyces umbrinus</name>
    <dbReference type="NCBI Taxonomy" id="67370"/>
    <lineage>
        <taxon>Bacteria</taxon>
        <taxon>Bacillati</taxon>
        <taxon>Actinomycetota</taxon>
        <taxon>Actinomycetes</taxon>
        <taxon>Kitasatosporales</taxon>
        <taxon>Streptomycetaceae</taxon>
        <taxon>Streptomyces</taxon>
        <taxon>Streptomyces phaeochromogenes group</taxon>
    </lineage>
</organism>
<dbReference type="PROSITE" id="PS51257">
    <property type="entry name" value="PROKAR_LIPOPROTEIN"/>
    <property type="match status" value="1"/>
</dbReference>
<gene>
    <name evidence="2" type="ORF">QF035_006640</name>
</gene>